<organism evidence="1 2">
    <name type="scientific">Panicum virgatum</name>
    <name type="common">Blackwell switchgrass</name>
    <dbReference type="NCBI Taxonomy" id="38727"/>
    <lineage>
        <taxon>Eukaryota</taxon>
        <taxon>Viridiplantae</taxon>
        <taxon>Streptophyta</taxon>
        <taxon>Embryophyta</taxon>
        <taxon>Tracheophyta</taxon>
        <taxon>Spermatophyta</taxon>
        <taxon>Magnoliopsida</taxon>
        <taxon>Liliopsida</taxon>
        <taxon>Poales</taxon>
        <taxon>Poaceae</taxon>
        <taxon>PACMAD clade</taxon>
        <taxon>Panicoideae</taxon>
        <taxon>Panicodae</taxon>
        <taxon>Paniceae</taxon>
        <taxon>Panicinae</taxon>
        <taxon>Panicum</taxon>
        <taxon>Panicum sect. Hiantes</taxon>
    </lineage>
</organism>
<comment type="caution">
    <text evidence="1">The sequence shown here is derived from an EMBL/GenBank/DDBJ whole genome shotgun (WGS) entry which is preliminary data.</text>
</comment>
<gene>
    <name evidence="1" type="ORF">PVAP13_4NG081500</name>
</gene>
<evidence type="ECO:0008006" key="3">
    <source>
        <dbReference type="Google" id="ProtNLM"/>
    </source>
</evidence>
<keyword evidence="2" id="KW-1185">Reference proteome</keyword>
<reference evidence="1" key="1">
    <citation type="submission" date="2020-05" db="EMBL/GenBank/DDBJ databases">
        <title>WGS assembly of Panicum virgatum.</title>
        <authorList>
            <person name="Lovell J.T."/>
            <person name="Jenkins J."/>
            <person name="Shu S."/>
            <person name="Juenger T.E."/>
            <person name="Schmutz J."/>
        </authorList>
    </citation>
    <scope>NUCLEOTIDE SEQUENCE</scope>
    <source>
        <strain evidence="1">AP13</strain>
    </source>
</reference>
<dbReference type="PANTHER" id="PTHR34835">
    <property type="entry name" value="OS07G0283600 PROTEIN-RELATED"/>
    <property type="match status" value="1"/>
</dbReference>
<evidence type="ECO:0000313" key="2">
    <source>
        <dbReference type="Proteomes" id="UP000823388"/>
    </source>
</evidence>
<dbReference type="AlphaFoldDB" id="A0A8T0T8D6"/>
<dbReference type="PROSITE" id="PS50890">
    <property type="entry name" value="PUA"/>
    <property type="match status" value="1"/>
</dbReference>
<evidence type="ECO:0000313" key="1">
    <source>
        <dbReference type="EMBL" id="KAG2605583.1"/>
    </source>
</evidence>
<proteinExistence type="predicted"/>
<accession>A0A8T0T8D6</accession>
<sequence length="239" mass="26898">MIAKFKFDGLLKIACTTMPVDFANWLMSECFDPESSELVLLGRGRILVTPKAVANILNLSDKGDEVKYELDVDAINFIYSKYGIIQGQAPRIEEIMERIKQNKRVDEDFLRSWMMIAVSTFLCPPTSLGISPRCYPALLDLTRVNKLNWCQFVVDQLKEAVTKMNKQNSVRGCILLLVILYVDSLDVGNVQIPTTKPRIAAWSRKLLDQVIKLDTNRDGSFGKLKLKLSGSSVAQVSFS</sequence>
<name>A0A8T0T8D6_PANVG</name>
<dbReference type="PANTHER" id="PTHR34835:SF34">
    <property type="entry name" value="OS08G0555500 PROTEIN"/>
    <property type="match status" value="1"/>
</dbReference>
<dbReference type="EMBL" id="CM029044">
    <property type="protein sequence ID" value="KAG2605583.1"/>
    <property type="molecule type" value="Genomic_DNA"/>
</dbReference>
<dbReference type="Proteomes" id="UP000823388">
    <property type="component" value="Chromosome 4N"/>
</dbReference>
<protein>
    <recommendedName>
        <fullName evidence="3">Aminotransferase-like plant mobile domain-containing protein</fullName>
    </recommendedName>
</protein>